<protein>
    <submittedName>
        <fullName evidence="7">MFS transporter</fullName>
    </submittedName>
</protein>
<comment type="subcellular location">
    <subcellularLocation>
        <location evidence="1">Cell membrane</location>
        <topology evidence="1">Multi-pass membrane protein</topology>
    </subcellularLocation>
</comment>
<organism evidence="7 8">
    <name type="scientific">Kutzneria chonburiensis</name>
    <dbReference type="NCBI Taxonomy" id="1483604"/>
    <lineage>
        <taxon>Bacteria</taxon>
        <taxon>Bacillati</taxon>
        <taxon>Actinomycetota</taxon>
        <taxon>Actinomycetes</taxon>
        <taxon>Pseudonocardiales</taxon>
        <taxon>Pseudonocardiaceae</taxon>
        <taxon>Kutzneria</taxon>
    </lineage>
</organism>
<evidence type="ECO:0000256" key="4">
    <source>
        <dbReference type="ARBA" id="ARBA00023136"/>
    </source>
</evidence>
<dbReference type="Pfam" id="PF07690">
    <property type="entry name" value="MFS_1"/>
    <property type="match status" value="1"/>
</dbReference>
<keyword evidence="2 5" id="KW-0812">Transmembrane</keyword>
<feature type="transmembrane region" description="Helical" evidence="5">
    <location>
        <begin position="405"/>
        <end position="427"/>
    </location>
</feature>
<dbReference type="RefSeq" id="WP_273935646.1">
    <property type="nucleotide sequence ID" value="NZ_CP097263.1"/>
</dbReference>
<reference evidence="7 8" key="1">
    <citation type="submission" date="2024-09" db="EMBL/GenBank/DDBJ databases">
        <authorList>
            <person name="Sun Q."/>
            <person name="Mori K."/>
        </authorList>
    </citation>
    <scope>NUCLEOTIDE SEQUENCE [LARGE SCALE GENOMIC DNA]</scope>
    <source>
        <strain evidence="7 8">TBRC 1432</strain>
    </source>
</reference>
<feature type="transmembrane region" description="Helical" evidence="5">
    <location>
        <begin position="103"/>
        <end position="125"/>
    </location>
</feature>
<feature type="transmembrane region" description="Helical" evidence="5">
    <location>
        <begin position="50"/>
        <end position="70"/>
    </location>
</feature>
<dbReference type="SUPFAM" id="SSF103473">
    <property type="entry name" value="MFS general substrate transporter"/>
    <property type="match status" value="1"/>
</dbReference>
<gene>
    <name evidence="7" type="ORF">ACFFH7_21835</name>
</gene>
<dbReference type="Proteomes" id="UP001589810">
    <property type="component" value="Unassembled WGS sequence"/>
</dbReference>
<feature type="transmembrane region" description="Helical" evidence="5">
    <location>
        <begin position="465"/>
        <end position="486"/>
    </location>
</feature>
<feature type="transmembrane region" description="Helical" evidence="5">
    <location>
        <begin position="301"/>
        <end position="321"/>
    </location>
</feature>
<feature type="transmembrane region" description="Helical" evidence="5">
    <location>
        <begin position="12"/>
        <end position="30"/>
    </location>
</feature>
<dbReference type="EMBL" id="JBHLUD010000007">
    <property type="protein sequence ID" value="MFC0544161.1"/>
    <property type="molecule type" value="Genomic_DNA"/>
</dbReference>
<keyword evidence="3 5" id="KW-1133">Transmembrane helix</keyword>
<feature type="transmembrane region" description="Helical" evidence="5">
    <location>
        <begin position="333"/>
        <end position="356"/>
    </location>
</feature>
<keyword evidence="8" id="KW-1185">Reference proteome</keyword>
<evidence type="ECO:0000259" key="6">
    <source>
        <dbReference type="PROSITE" id="PS50850"/>
    </source>
</evidence>
<evidence type="ECO:0000256" key="5">
    <source>
        <dbReference type="SAM" id="Phobius"/>
    </source>
</evidence>
<feature type="domain" description="Major facilitator superfamily (MFS) profile" evidence="6">
    <location>
        <begin position="12"/>
        <end position="449"/>
    </location>
</feature>
<feature type="transmembrane region" description="Helical" evidence="5">
    <location>
        <begin position="267"/>
        <end position="286"/>
    </location>
</feature>
<sequence length="496" mass="50331">MADGRHPQRWLIMGVLCLALLVVVLDNTILNVAVPTLATKLSASTSDIQWMINAYVLTLAGLLVAAGSLADRFGRKRSVLFGIAVFGLGSLAAAYSTSSGMLIGARAFMGVGAACMMPGTLAVVMQVFDEDERPRAIGIWTAVLSVGVAIGPVIGGFLLQHFWWGSVFLVNVPVAVLAFVAVLLSVPESRDPNAGRVDVLGAVLSTVGVVAVVYGVISIPAYGWVSGVVLGAVGFGVAALGAFVWWELRTSSPMLDMALFRNRMFSGAVGGMILGQFGIAGSMFLLTQHLQFVMHYGPMEAGLRVAPLPASMLIVSTWFNAPLIKRLGTPRALALGMGVGSVGLAVVALASGVGYLPLLVGIVLLGAGFGLAGPAAAGALLGAIPVERAGTASGVSGMLTEIGDGMGIAVLGSALAGWFAAGLPTGLGPDAARSLPSALAAVQTHPELAGAVENAFASALSVSQLFGAVAVLGGGAVSGFLLWRAATTRAEAPSSR</sequence>
<dbReference type="InterPro" id="IPR020846">
    <property type="entry name" value="MFS_dom"/>
</dbReference>
<feature type="transmembrane region" description="Helical" evidence="5">
    <location>
        <begin position="137"/>
        <end position="157"/>
    </location>
</feature>
<evidence type="ECO:0000256" key="3">
    <source>
        <dbReference type="ARBA" id="ARBA00022989"/>
    </source>
</evidence>
<feature type="transmembrane region" description="Helical" evidence="5">
    <location>
        <begin position="79"/>
        <end position="97"/>
    </location>
</feature>
<dbReference type="InterPro" id="IPR011701">
    <property type="entry name" value="MFS"/>
</dbReference>
<dbReference type="CDD" id="cd17321">
    <property type="entry name" value="MFS_MMR_MDR_like"/>
    <property type="match status" value="1"/>
</dbReference>
<dbReference type="PRINTS" id="PR01036">
    <property type="entry name" value="TCRTETB"/>
</dbReference>
<evidence type="ECO:0000256" key="2">
    <source>
        <dbReference type="ARBA" id="ARBA00022692"/>
    </source>
</evidence>
<keyword evidence="4 5" id="KW-0472">Membrane</keyword>
<evidence type="ECO:0000313" key="7">
    <source>
        <dbReference type="EMBL" id="MFC0544161.1"/>
    </source>
</evidence>
<name>A0ABV6MV12_9PSEU</name>
<proteinExistence type="predicted"/>
<dbReference type="PROSITE" id="PS50850">
    <property type="entry name" value="MFS"/>
    <property type="match status" value="1"/>
</dbReference>
<dbReference type="PANTHER" id="PTHR42718:SF42">
    <property type="entry name" value="EXPORT PROTEIN"/>
    <property type="match status" value="1"/>
</dbReference>
<dbReference type="Gene3D" id="1.20.1250.20">
    <property type="entry name" value="MFS general substrate transporter like domains"/>
    <property type="match status" value="2"/>
</dbReference>
<feature type="transmembrane region" description="Helical" evidence="5">
    <location>
        <begin position="223"/>
        <end position="246"/>
    </location>
</feature>
<dbReference type="InterPro" id="IPR036259">
    <property type="entry name" value="MFS_trans_sf"/>
</dbReference>
<feature type="transmembrane region" description="Helical" evidence="5">
    <location>
        <begin position="163"/>
        <end position="185"/>
    </location>
</feature>
<comment type="caution">
    <text evidence="7">The sequence shown here is derived from an EMBL/GenBank/DDBJ whole genome shotgun (WGS) entry which is preliminary data.</text>
</comment>
<evidence type="ECO:0000256" key="1">
    <source>
        <dbReference type="ARBA" id="ARBA00004651"/>
    </source>
</evidence>
<feature type="transmembrane region" description="Helical" evidence="5">
    <location>
        <begin position="197"/>
        <end position="217"/>
    </location>
</feature>
<dbReference type="PANTHER" id="PTHR42718">
    <property type="entry name" value="MAJOR FACILITATOR SUPERFAMILY MULTIDRUG TRANSPORTER MFSC"/>
    <property type="match status" value="1"/>
</dbReference>
<accession>A0ABV6MV12</accession>
<evidence type="ECO:0000313" key="8">
    <source>
        <dbReference type="Proteomes" id="UP001589810"/>
    </source>
</evidence>
<feature type="transmembrane region" description="Helical" evidence="5">
    <location>
        <begin position="362"/>
        <end position="384"/>
    </location>
</feature>